<dbReference type="PANTHER" id="PTHR14334:SF1">
    <property type="entry name" value="B-CELL ANTIGEN RECEPTOR COMPLEX-ASSOCIATED PROTEIN ALPHA CHAIN"/>
    <property type="match status" value="1"/>
</dbReference>
<dbReference type="GO" id="GO:0050853">
    <property type="term" value="P:B cell receptor signaling pathway"/>
    <property type="evidence" value="ECO:0007669"/>
    <property type="project" value="TreeGrafter"/>
</dbReference>
<dbReference type="PANTHER" id="PTHR14334">
    <property type="entry name" value="B-CELL ANTIGEN RECEPTOR COMPLEX-ASSOCIATED PROTEIN"/>
    <property type="match status" value="1"/>
</dbReference>
<reference evidence="5 6" key="1">
    <citation type="journal article" date="2020" name="G3 (Bethesda)">
        <title>Draft Genome of the Common Snapping Turtle, Chelydra serpentina, a Model for Phenotypic Plasticity in Reptiles.</title>
        <authorList>
            <person name="Das D."/>
            <person name="Singh S.K."/>
            <person name="Bierstedt J."/>
            <person name="Erickson A."/>
            <person name="Galli G.L.J."/>
            <person name="Crossley D.A. 2nd"/>
            <person name="Rhen T."/>
        </authorList>
    </citation>
    <scope>NUCLEOTIDE SEQUENCE [LARGE SCALE GENOMIC DNA]</scope>
    <source>
        <strain evidence="5">KW</strain>
    </source>
</reference>
<dbReference type="SMART" id="SM00409">
    <property type="entry name" value="IG"/>
    <property type="match status" value="1"/>
</dbReference>
<dbReference type="EMBL" id="JAHGAV010001259">
    <property type="protein sequence ID" value="KAG6922524.1"/>
    <property type="molecule type" value="Genomic_DNA"/>
</dbReference>
<feature type="domain" description="Ig-like" evidence="4">
    <location>
        <begin position="17"/>
        <end position="124"/>
    </location>
</feature>
<accession>A0A8T1S1Q4</accession>
<keyword evidence="2" id="KW-0812">Transmembrane</keyword>
<dbReference type="GO" id="GO:0009897">
    <property type="term" value="C:external side of plasma membrane"/>
    <property type="evidence" value="ECO:0007669"/>
    <property type="project" value="TreeGrafter"/>
</dbReference>
<proteinExistence type="predicted"/>
<feature type="non-terminal residue" evidence="5">
    <location>
        <position position="213"/>
    </location>
</feature>
<feature type="signal peptide" evidence="3">
    <location>
        <begin position="1"/>
        <end position="21"/>
    </location>
</feature>
<keyword evidence="2" id="KW-0472">Membrane</keyword>
<dbReference type="GO" id="GO:0019815">
    <property type="term" value="C:B cell receptor complex"/>
    <property type="evidence" value="ECO:0007669"/>
    <property type="project" value="TreeGrafter"/>
</dbReference>
<dbReference type="Proteomes" id="UP000765507">
    <property type="component" value="Unassembled WGS sequence"/>
</dbReference>
<evidence type="ECO:0000256" key="2">
    <source>
        <dbReference type="SAM" id="Phobius"/>
    </source>
</evidence>
<comment type="caution">
    <text evidence="5">The sequence shown here is derived from an EMBL/GenBank/DDBJ whole genome shotgun (WGS) entry which is preliminary data.</text>
</comment>
<dbReference type="GO" id="GO:0030183">
    <property type="term" value="P:B cell differentiation"/>
    <property type="evidence" value="ECO:0007669"/>
    <property type="project" value="TreeGrafter"/>
</dbReference>
<name>A0A8T1S1Q4_CHESE</name>
<dbReference type="Gene3D" id="2.60.40.10">
    <property type="entry name" value="Immunoglobulins"/>
    <property type="match status" value="1"/>
</dbReference>
<feature type="transmembrane region" description="Helical" evidence="2">
    <location>
        <begin position="167"/>
        <end position="189"/>
    </location>
</feature>
<organism evidence="5 6">
    <name type="scientific">Chelydra serpentina</name>
    <name type="common">Snapping turtle</name>
    <name type="synonym">Testudo serpentina</name>
    <dbReference type="NCBI Taxonomy" id="8475"/>
    <lineage>
        <taxon>Eukaryota</taxon>
        <taxon>Metazoa</taxon>
        <taxon>Chordata</taxon>
        <taxon>Craniata</taxon>
        <taxon>Vertebrata</taxon>
        <taxon>Euteleostomi</taxon>
        <taxon>Archelosauria</taxon>
        <taxon>Testudinata</taxon>
        <taxon>Testudines</taxon>
        <taxon>Cryptodira</taxon>
        <taxon>Durocryptodira</taxon>
        <taxon>Americhelydia</taxon>
        <taxon>Chelydroidea</taxon>
        <taxon>Chelydridae</taxon>
        <taxon>Chelydra</taxon>
    </lineage>
</organism>
<keyword evidence="2" id="KW-1133">Transmembrane helix</keyword>
<evidence type="ECO:0000313" key="5">
    <source>
        <dbReference type="EMBL" id="KAG6922524.1"/>
    </source>
</evidence>
<dbReference type="OrthoDB" id="10012075at2759"/>
<dbReference type="InterPro" id="IPR003599">
    <property type="entry name" value="Ig_sub"/>
</dbReference>
<evidence type="ECO:0000313" key="6">
    <source>
        <dbReference type="Proteomes" id="UP000765507"/>
    </source>
</evidence>
<sequence length="213" mass="22327">DGRSRPCPVSVTWLVLPAGLGVQQLPPTATVLAGGSVTLSCTFRSHNQTGTQVTWARGSREAVVLDPAHPFYQGRLAKSQRDQQGQAEATVTLSELMERDSDLYRCYITHPQGEQAKGSGTALTVMGRAVTEIPAGCKSALVPNVGVSGQKPGAPGGRELCRDSGPLFYRAVISLSLVVLFSLGILLSLRPWNGVPMDPAVGAGSELPPAPGQ</sequence>
<dbReference type="PROSITE" id="PS50835">
    <property type="entry name" value="IG_LIKE"/>
    <property type="match status" value="1"/>
</dbReference>
<keyword evidence="6" id="KW-1185">Reference proteome</keyword>
<dbReference type="Pfam" id="PF07686">
    <property type="entry name" value="V-set"/>
    <property type="match status" value="1"/>
</dbReference>
<dbReference type="AlphaFoldDB" id="A0A8T1S1Q4"/>
<protein>
    <recommendedName>
        <fullName evidence="4">Ig-like domain-containing protein</fullName>
    </recommendedName>
</protein>
<keyword evidence="3" id="KW-0732">Signal</keyword>
<dbReference type="InterPro" id="IPR036179">
    <property type="entry name" value="Ig-like_dom_sf"/>
</dbReference>
<keyword evidence="1" id="KW-0393">Immunoglobulin domain</keyword>
<feature type="non-terminal residue" evidence="5">
    <location>
        <position position="1"/>
    </location>
</feature>
<evidence type="ECO:0000256" key="3">
    <source>
        <dbReference type="SAM" id="SignalP"/>
    </source>
</evidence>
<gene>
    <name evidence="5" type="ORF">G0U57_002099</name>
</gene>
<dbReference type="InterPro" id="IPR007110">
    <property type="entry name" value="Ig-like_dom"/>
</dbReference>
<dbReference type="SUPFAM" id="SSF48726">
    <property type="entry name" value="Immunoglobulin"/>
    <property type="match status" value="1"/>
</dbReference>
<evidence type="ECO:0000256" key="1">
    <source>
        <dbReference type="ARBA" id="ARBA00023319"/>
    </source>
</evidence>
<feature type="chain" id="PRO_5035782131" description="Ig-like domain-containing protein" evidence="3">
    <location>
        <begin position="22"/>
        <end position="213"/>
    </location>
</feature>
<evidence type="ECO:0000259" key="4">
    <source>
        <dbReference type="PROSITE" id="PS50835"/>
    </source>
</evidence>
<dbReference type="InterPro" id="IPR013783">
    <property type="entry name" value="Ig-like_fold"/>
</dbReference>
<dbReference type="InterPro" id="IPR013106">
    <property type="entry name" value="Ig_V-set"/>
</dbReference>